<dbReference type="EMBL" id="RQJO01000015">
    <property type="protein sequence ID" value="RRA98757.1"/>
    <property type="molecule type" value="Genomic_DNA"/>
</dbReference>
<proteinExistence type="predicted"/>
<reference evidence="2 3" key="1">
    <citation type="submission" date="2018-11" db="EMBL/GenBank/DDBJ databases">
        <authorList>
            <person name="Zhou Z."/>
            <person name="Wang G."/>
        </authorList>
    </citation>
    <scope>NUCLEOTIDE SEQUENCE [LARGE SCALE GENOMIC DNA]</scope>
    <source>
        <strain evidence="2 3">KCTC52004</strain>
    </source>
</reference>
<gene>
    <name evidence="2" type="ORF">EHT25_27580</name>
</gene>
<evidence type="ECO:0008006" key="4">
    <source>
        <dbReference type="Google" id="ProtNLM"/>
    </source>
</evidence>
<dbReference type="AlphaFoldDB" id="A0A3P1BCD0"/>
<keyword evidence="3" id="KW-1185">Reference proteome</keyword>
<sequence>MKKRTLVAVLMLVASVSFGQEETEKIVEPLDFYLFGGTNIDPLGDKKVTSASFELIKRLNFSDKVKGRFSLYTNKNAISDSVIFQTRYFSPDVKNGLKEGESTIYTQKYDVSVARNIRAWGGYFNLMREFDLSNHTSISPFFGIEFTYREQTGAPQIKNSAVIDSTVYTKDFPKDKVISTLPITSDRTIIPTRKLYQTFFNFGVVFESFTKNCEFYLQPSVGFASVFETIGSPANRAIDYKSQRFVSLRGMIRAVPSNIIIAGDLKSFGRGNLFFNMSIGLPIDIASLVKK</sequence>
<dbReference type="RefSeq" id="WP_124878595.1">
    <property type="nucleotide sequence ID" value="NZ_RQJO01000015.1"/>
</dbReference>
<keyword evidence="1" id="KW-0732">Signal</keyword>
<comment type="caution">
    <text evidence="2">The sequence shown here is derived from an EMBL/GenBank/DDBJ whole genome shotgun (WGS) entry which is preliminary data.</text>
</comment>
<accession>A0A3P1BCD0</accession>
<protein>
    <recommendedName>
        <fullName evidence="4">MetA-pathway of phenol degradation</fullName>
    </recommendedName>
</protein>
<name>A0A3P1BCD0_9BACT</name>
<evidence type="ECO:0000313" key="2">
    <source>
        <dbReference type="EMBL" id="RRA98757.1"/>
    </source>
</evidence>
<evidence type="ECO:0000313" key="3">
    <source>
        <dbReference type="Proteomes" id="UP000271925"/>
    </source>
</evidence>
<evidence type="ECO:0000256" key="1">
    <source>
        <dbReference type="SAM" id="SignalP"/>
    </source>
</evidence>
<feature type="chain" id="PRO_5018134656" description="MetA-pathway of phenol degradation" evidence="1">
    <location>
        <begin position="20"/>
        <end position="291"/>
    </location>
</feature>
<dbReference type="Proteomes" id="UP000271925">
    <property type="component" value="Unassembled WGS sequence"/>
</dbReference>
<feature type="signal peptide" evidence="1">
    <location>
        <begin position="1"/>
        <end position="19"/>
    </location>
</feature>
<organism evidence="2 3">
    <name type="scientific">Larkinella rosea</name>
    <dbReference type="NCBI Taxonomy" id="2025312"/>
    <lineage>
        <taxon>Bacteria</taxon>
        <taxon>Pseudomonadati</taxon>
        <taxon>Bacteroidota</taxon>
        <taxon>Cytophagia</taxon>
        <taxon>Cytophagales</taxon>
        <taxon>Spirosomataceae</taxon>
        <taxon>Larkinella</taxon>
    </lineage>
</organism>